<keyword evidence="2 6" id="KW-0808">Transferase</keyword>
<dbReference type="InterPro" id="IPR016461">
    <property type="entry name" value="COMT-like"/>
</dbReference>
<evidence type="ECO:0000259" key="4">
    <source>
        <dbReference type="Pfam" id="PF00891"/>
    </source>
</evidence>
<dbReference type="InterPro" id="IPR036388">
    <property type="entry name" value="WH-like_DNA-bd_sf"/>
</dbReference>
<dbReference type="GO" id="GO:0008171">
    <property type="term" value="F:O-methyltransferase activity"/>
    <property type="evidence" value="ECO:0007669"/>
    <property type="project" value="InterPro"/>
</dbReference>
<keyword evidence="3" id="KW-0949">S-adenosyl-L-methionine</keyword>
<dbReference type="EMBL" id="ML732371">
    <property type="protein sequence ID" value="KAB8068836.1"/>
    <property type="molecule type" value="Genomic_DNA"/>
</dbReference>
<sequence length="433" mass="48096">MNSHTPADATPIEKLTRSLTEDVRYLTGYLEGKGYSSPSFDRHTPTVVLGNDASQDAQFARERIMNHTLQLFQLVAGPSEYLATLQTGYHYIATLQWLCHFKIFDLVPLDGSIDYASLANQAGVPTAHLKSILRMAMTSHLFEEVASQQVAHTATSAWLRTNQNFRDWAVFMCDISAPTAAAMVEAHKKWPGSTAKTHTAYNSAFHTDLLFFEHLAKHPERHRQFAGYMQSVTTSQGTNLKHLVNGFDWASLGKALVVDVGGSTGHASAALAKTFPNLSFIVEDLPEVVAGGDQYLASLKDESISRRIQYRAHSFFDKQPVFGASVYLLRMILHDWAINDAVRILSQILPALKDGSRILIMDTVLPDPGAIPAAKERLLRVRDLTMLQVFNSSERDLEDWKALFGMVDERLVLRSVVQPPGSVMSVLELVLVD</sequence>
<evidence type="ECO:0000256" key="1">
    <source>
        <dbReference type="ARBA" id="ARBA00022603"/>
    </source>
</evidence>
<dbReference type="OrthoDB" id="1606438at2759"/>
<organism evidence="6 7">
    <name type="scientific">Aspergillus leporis</name>
    <dbReference type="NCBI Taxonomy" id="41062"/>
    <lineage>
        <taxon>Eukaryota</taxon>
        <taxon>Fungi</taxon>
        <taxon>Dikarya</taxon>
        <taxon>Ascomycota</taxon>
        <taxon>Pezizomycotina</taxon>
        <taxon>Eurotiomycetes</taxon>
        <taxon>Eurotiomycetidae</taxon>
        <taxon>Eurotiales</taxon>
        <taxon>Aspergillaceae</taxon>
        <taxon>Aspergillus</taxon>
        <taxon>Aspergillus subgen. Circumdati</taxon>
    </lineage>
</organism>
<accession>A0A5N5WJX1</accession>
<dbReference type="Proteomes" id="UP000326565">
    <property type="component" value="Unassembled WGS sequence"/>
</dbReference>
<dbReference type="InterPro" id="IPR012967">
    <property type="entry name" value="COMT_dimerisation"/>
</dbReference>
<keyword evidence="7" id="KW-1185">Reference proteome</keyword>
<evidence type="ECO:0000313" key="7">
    <source>
        <dbReference type="Proteomes" id="UP000326565"/>
    </source>
</evidence>
<protein>
    <submittedName>
        <fullName evidence="6">O-methyltransferase-domain-containing protein</fullName>
    </submittedName>
</protein>
<feature type="domain" description="O-methyltransferase dimerisation" evidence="5">
    <location>
        <begin position="85"/>
        <end position="159"/>
    </location>
</feature>
<dbReference type="PANTHER" id="PTHR43712">
    <property type="entry name" value="PUTATIVE (AFU_ORTHOLOGUE AFUA_4G14580)-RELATED"/>
    <property type="match status" value="1"/>
</dbReference>
<evidence type="ECO:0000313" key="6">
    <source>
        <dbReference type="EMBL" id="KAB8068836.1"/>
    </source>
</evidence>
<keyword evidence="1 6" id="KW-0489">Methyltransferase</keyword>
<evidence type="ECO:0000259" key="5">
    <source>
        <dbReference type="Pfam" id="PF08100"/>
    </source>
</evidence>
<evidence type="ECO:0000256" key="2">
    <source>
        <dbReference type="ARBA" id="ARBA00022679"/>
    </source>
</evidence>
<dbReference type="SUPFAM" id="SSF46785">
    <property type="entry name" value="Winged helix' DNA-binding domain"/>
    <property type="match status" value="1"/>
</dbReference>
<dbReference type="PROSITE" id="PS51683">
    <property type="entry name" value="SAM_OMT_II"/>
    <property type="match status" value="1"/>
</dbReference>
<dbReference type="SUPFAM" id="SSF53335">
    <property type="entry name" value="S-adenosyl-L-methionine-dependent methyltransferases"/>
    <property type="match status" value="1"/>
</dbReference>
<feature type="domain" description="O-methyltransferase C-terminal" evidence="4">
    <location>
        <begin position="198"/>
        <end position="405"/>
    </location>
</feature>
<dbReference type="InterPro" id="IPR036390">
    <property type="entry name" value="WH_DNA-bd_sf"/>
</dbReference>
<reference evidence="6 7" key="1">
    <citation type="submission" date="2019-04" db="EMBL/GenBank/DDBJ databases">
        <title>Friends and foes A comparative genomics study of 23 Aspergillus species from section Flavi.</title>
        <authorList>
            <consortium name="DOE Joint Genome Institute"/>
            <person name="Kjaerbolling I."/>
            <person name="Vesth T."/>
            <person name="Frisvad J.C."/>
            <person name="Nybo J.L."/>
            <person name="Theobald S."/>
            <person name="Kildgaard S."/>
            <person name="Isbrandt T."/>
            <person name="Kuo A."/>
            <person name="Sato A."/>
            <person name="Lyhne E.K."/>
            <person name="Kogle M.E."/>
            <person name="Wiebenga A."/>
            <person name="Kun R.S."/>
            <person name="Lubbers R.J."/>
            <person name="Makela M.R."/>
            <person name="Barry K."/>
            <person name="Chovatia M."/>
            <person name="Clum A."/>
            <person name="Daum C."/>
            <person name="Haridas S."/>
            <person name="He G."/>
            <person name="LaButti K."/>
            <person name="Lipzen A."/>
            <person name="Mondo S."/>
            <person name="Riley R."/>
            <person name="Salamov A."/>
            <person name="Simmons B.A."/>
            <person name="Magnuson J.K."/>
            <person name="Henrissat B."/>
            <person name="Mortensen U.H."/>
            <person name="Larsen T.O."/>
            <person name="Devries R.P."/>
            <person name="Grigoriev I.V."/>
            <person name="Machida M."/>
            <person name="Baker S.E."/>
            <person name="Andersen M.R."/>
        </authorList>
    </citation>
    <scope>NUCLEOTIDE SEQUENCE [LARGE SCALE GENOMIC DNA]</scope>
    <source>
        <strain evidence="6 7">CBS 151.66</strain>
    </source>
</reference>
<dbReference type="GO" id="GO:0032259">
    <property type="term" value="P:methylation"/>
    <property type="evidence" value="ECO:0007669"/>
    <property type="project" value="UniProtKB-KW"/>
</dbReference>
<dbReference type="Gene3D" id="1.10.10.10">
    <property type="entry name" value="Winged helix-like DNA-binding domain superfamily/Winged helix DNA-binding domain"/>
    <property type="match status" value="1"/>
</dbReference>
<name>A0A5N5WJX1_9EURO</name>
<proteinExistence type="predicted"/>
<dbReference type="AlphaFoldDB" id="A0A5N5WJX1"/>
<dbReference type="Pfam" id="PF08100">
    <property type="entry name" value="Dimerisation"/>
    <property type="match status" value="1"/>
</dbReference>
<dbReference type="PANTHER" id="PTHR43712:SF19">
    <property type="entry name" value="DUAL O-METHYLTRANSFERASE_FAD-DEPENDENT MONOOXYGENASE ELCB"/>
    <property type="match status" value="1"/>
</dbReference>
<gene>
    <name evidence="6" type="ORF">BDV29DRAFT_162035</name>
</gene>
<evidence type="ECO:0000256" key="3">
    <source>
        <dbReference type="ARBA" id="ARBA00022691"/>
    </source>
</evidence>
<dbReference type="InterPro" id="IPR029063">
    <property type="entry name" value="SAM-dependent_MTases_sf"/>
</dbReference>
<dbReference type="Gene3D" id="3.40.50.150">
    <property type="entry name" value="Vaccinia Virus protein VP39"/>
    <property type="match status" value="1"/>
</dbReference>
<dbReference type="InterPro" id="IPR001077">
    <property type="entry name" value="COMT_C"/>
</dbReference>
<dbReference type="Pfam" id="PF00891">
    <property type="entry name" value="Methyltransf_2"/>
    <property type="match status" value="1"/>
</dbReference>
<dbReference type="GO" id="GO:0044550">
    <property type="term" value="P:secondary metabolite biosynthetic process"/>
    <property type="evidence" value="ECO:0007669"/>
    <property type="project" value="UniProtKB-ARBA"/>
</dbReference>